<dbReference type="OrthoDB" id="5869556at2759"/>
<gene>
    <name evidence="1" type="ORF">Mgra_00001843</name>
</gene>
<evidence type="ECO:0000313" key="1">
    <source>
        <dbReference type="EMBL" id="KAF7638762.1"/>
    </source>
</evidence>
<name>A0A8S9ZZM3_9BILA</name>
<reference evidence="1" key="1">
    <citation type="journal article" date="2020" name="Ecol. Evol.">
        <title>Genome structure and content of the rice root-knot nematode (Meloidogyne graminicola).</title>
        <authorList>
            <person name="Phan N.T."/>
            <person name="Danchin E.G.J."/>
            <person name="Klopp C."/>
            <person name="Perfus-Barbeoch L."/>
            <person name="Kozlowski D.K."/>
            <person name="Koutsovoulos G.D."/>
            <person name="Lopez-Roques C."/>
            <person name="Bouchez O."/>
            <person name="Zahm M."/>
            <person name="Besnard G."/>
            <person name="Bellafiore S."/>
        </authorList>
    </citation>
    <scope>NUCLEOTIDE SEQUENCE</scope>
    <source>
        <strain evidence="1">VN-18</strain>
    </source>
</reference>
<dbReference type="EMBL" id="JABEBT010000010">
    <property type="protein sequence ID" value="KAF7638762.1"/>
    <property type="molecule type" value="Genomic_DNA"/>
</dbReference>
<accession>A0A8S9ZZM3</accession>
<dbReference type="Proteomes" id="UP000605970">
    <property type="component" value="Unassembled WGS sequence"/>
</dbReference>
<organism evidence="1 2">
    <name type="scientific">Meloidogyne graminicola</name>
    <dbReference type="NCBI Taxonomy" id="189291"/>
    <lineage>
        <taxon>Eukaryota</taxon>
        <taxon>Metazoa</taxon>
        <taxon>Ecdysozoa</taxon>
        <taxon>Nematoda</taxon>
        <taxon>Chromadorea</taxon>
        <taxon>Rhabditida</taxon>
        <taxon>Tylenchina</taxon>
        <taxon>Tylenchomorpha</taxon>
        <taxon>Tylenchoidea</taxon>
        <taxon>Meloidogynidae</taxon>
        <taxon>Meloidogyninae</taxon>
        <taxon>Meloidogyne</taxon>
    </lineage>
</organism>
<sequence length="142" mass="15692">MRNGRDWTYNKISNATTATISLYRAVQTQAIRVGTTPGDVLLSIIRNSSLRLSELLDNMKDRGSELLTSGLQDRVKKMIEYCQSLCNEFATAQSIEEVKKDVIDEVKVKVSEMLNYVMRASIGGGSSGRHGNSVADKMDGSR</sequence>
<keyword evidence="2" id="KW-1185">Reference proteome</keyword>
<comment type="caution">
    <text evidence="1">The sequence shown here is derived from an EMBL/GenBank/DDBJ whole genome shotgun (WGS) entry which is preliminary data.</text>
</comment>
<dbReference type="AlphaFoldDB" id="A0A8S9ZZM3"/>
<proteinExistence type="predicted"/>
<evidence type="ECO:0000313" key="2">
    <source>
        <dbReference type="Proteomes" id="UP000605970"/>
    </source>
</evidence>
<protein>
    <submittedName>
        <fullName evidence="1">Uncharacterized protein</fullName>
    </submittedName>
</protein>